<name>A0ABZ0HSE4_9HYPH</name>
<organism evidence="1 2">
    <name type="scientific">Methylocapsa polymorpha</name>
    <dbReference type="NCBI Taxonomy" id="3080828"/>
    <lineage>
        <taxon>Bacteria</taxon>
        <taxon>Pseudomonadati</taxon>
        <taxon>Pseudomonadota</taxon>
        <taxon>Alphaproteobacteria</taxon>
        <taxon>Hyphomicrobiales</taxon>
        <taxon>Beijerinckiaceae</taxon>
        <taxon>Methylocapsa</taxon>
    </lineage>
</organism>
<sequence>MSKSKTTDLSIAEATRELDGVRRAASMAGRAMQRLEAEAERIAGDVGTSGRSLRLVSAGEQFSALIRHGKTTIQIEGDAFAVTSSD</sequence>
<evidence type="ECO:0008006" key="3">
    <source>
        <dbReference type="Google" id="ProtNLM"/>
    </source>
</evidence>
<accession>A0ABZ0HSE4</accession>
<proteinExistence type="predicted"/>
<keyword evidence="2" id="KW-1185">Reference proteome</keyword>
<gene>
    <name evidence="1" type="ORF">RZS28_00580</name>
</gene>
<evidence type="ECO:0000313" key="2">
    <source>
        <dbReference type="Proteomes" id="UP001626536"/>
    </source>
</evidence>
<evidence type="ECO:0000313" key="1">
    <source>
        <dbReference type="EMBL" id="WOJ89845.1"/>
    </source>
</evidence>
<protein>
    <recommendedName>
        <fullName evidence="3">Methyl-accepting chemotaxis protein</fullName>
    </recommendedName>
</protein>
<reference evidence="1 2" key="1">
    <citation type="submission" date="2023-10" db="EMBL/GenBank/DDBJ databases">
        <title>Novel methanotroph of the genus Methylocapsa from a subarctic wetland.</title>
        <authorList>
            <person name="Belova S.E."/>
            <person name="Oshkin I.Y."/>
            <person name="Miroshnikov K."/>
            <person name="Dedysh S.N."/>
        </authorList>
    </citation>
    <scope>NUCLEOTIDE SEQUENCE [LARGE SCALE GENOMIC DNA]</scope>
    <source>
        <strain evidence="1 2">RX1</strain>
    </source>
</reference>
<dbReference type="RefSeq" id="WP_407339291.1">
    <property type="nucleotide sequence ID" value="NZ_CP136862.1"/>
</dbReference>
<dbReference type="EMBL" id="CP136862">
    <property type="protein sequence ID" value="WOJ89845.1"/>
    <property type="molecule type" value="Genomic_DNA"/>
</dbReference>
<dbReference type="Proteomes" id="UP001626536">
    <property type="component" value="Chromosome"/>
</dbReference>